<sequence>MEKNKSELSQEQLMLRGTAWSTASNFISRLLGVVYIIPWLIWMGEHATKANALFNMGYNVYAYFLLISTTGLNVAIAKQIAKYNSLEQREHSYQLMRTTLKLMVVLGIVFSAIMFVTAPVFATMSGSDKELIPIMHSLSLAVLVFPVMSVVRGIFQGHNNIKPYALSQMAEQLVRVIWMLLTTFLIMKMGSGNVVEAVTQSTFAAFIGMLASMAVLIYYLGKQGLLKAILSKPQLDIPIDAKGLLFETIKESIPFIVIGSAIQAFQLIDQWTFSNAMLVFTDYTKDQLLVLFGYFNANPAKITMILIAVAASIGGVGIALLTENYVKKDMRAAAKLIINNIVMLLMFLMPALVGAVILAKPLYTVFYGASELEAIHLFRVVLVQTILLALYALLAPMLQALFENRAAMRYFAYGIVTKLVLQIPAIYVFHAYGPLLATTFGLLLPIVLMYRRLHEVTRFNRQLLYKQILLIAILTTIMAVVVALSSWGLSFILQPTGRSTSLLYLLIVGLIGFVVYGYLALLTHQLDKLIGVRRAQSLRRRLGLSHGIKK</sequence>
<evidence type="ECO:0000313" key="10">
    <source>
        <dbReference type="Proteomes" id="UP000269148"/>
    </source>
</evidence>
<protein>
    <submittedName>
        <fullName evidence="8">Polysaccharide biosynthesis protein</fullName>
    </submittedName>
</protein>
<dbReference type="AlphaFoldDB" id="A0A3L8GHZ8"/>
<proteinExistence type="predicted"/>
<evidence type="ECO:0000256" key="4">
    <source>
        <dbReference type="ARBA" id="ARBA00022989"/>
    </source>
</evidence>
<dbReference type="KEGG" id="sio:DW64_07220"/>
<evidence type="ECO:0000256" key="3">
    <source>
        <dbReference type="ARBA" id="ARBA00022692"/>
    </source>
</evidence>
<dbReference type="OrthoDB" id="9775950at2"/>
<feature type="transmembrane region" description="Helical" evidence="6">
    <location>
        <begin position="134"/>
        <end position="155"/>
    </location>
</feature>
<feature type="transmembrane region" description="Helical" evidence="6">
    <location>
        <begin position="435"/>
        <end position="451"/>
    </location>
</feature>
<keyword evidence="5 6" id="KW-0472">Membrane</keyword>
<evidence type="ECO:0000313" key="9">
    <source>
        <dbReference type="Proteomes" id="UP000025245"/>
    </source>
</evidence>
<dbReference type="Proteomes" id="UP000269148">
    <property type="component" value="Unassembled WGS sequence"/>
</dbReference>
<accession>A0A3L8GHZ8</accession>
<evidence type="ECO:0000256" key="1">
    <source>
        <dbReference type="ARBA" id="ARBA00004651"/>
    </source>
</evidence>
<name>A0A3L8GHZ8_STRIN</name>
<dbReference type="PANTHER" id="PTHR30250">
    <property type="entry name" value="PST FAMILY PREDICTED COLANIC ACID TRANSPORTER"/>
    <property type="match status" value="1"/>
</dbReference>
<dbReference type="InterPro" id="IPR024923">
    <property type="entry name" value="PG_synth_SpoVB"/>
</dbReference>
<feature type="transmembrane region" description="Helical" evidence="6">
    <location>
        <begin position="201"/>
        <end position="221"/>
    </location>
</feature>
<feature type="transmembrane region" description="Helical" evidence="6">
    <location>
        <begin position="377"/>
        <end position="398"/>
    </location>
</feature>
<dbReference type="EMBL" id="CP007586">
    <property type="protein sequence ID" value="AHY16244.1"/>
    <property type="molecule type" value="Genomic_DNA"/>
</dbReference>
<evidence type="ECO:0000256" key="6">
    <source>
        <dbReference type="SAM" id="Phobius"/>
    </source>
</evidence>
<feature type="transmembrane region" description="Helical" evidence="6">
    <location>
        <begin position="61"/>
        <end position="81"/>
    </location>
</feature>
<reference evidence="7 9" key="1">
    <citation type="journal article" date="2014" name="Genome Announc.">
        <title>Complete Genome Sequence of a Virulent Strain, Streptococcus iniae ISET0901, Isolated from Diseased Tilapia.</title>
        <authorList>
            <person name="Pridgeon J.W."/>
            <person name="Zhang D."/>
            <person name="Zhang L."/>
        </authorList>
    </citation>
    <scope>NUCLEOTIDE SEQUENCE [LARGE SCALE GENOMIC DNA]</scope>
    <source>
        <strain evidence="7 9">ISET0901</strain>
    </source>
</reference>
<keyword evidence="9" id="KW-1185">Reference proteome</keyword>
<dbReference type="KEGG" id="siq:DQ08_07235"/>
<dbReference type="Pfam" id="PF01943">
    <property type="entry name" value="Polysacc_synt"/>
    <property type="match status" value="1"/>
</dbReference>
<dbReference type="SMR" id="A0A3L8GHZ8"/>
<dbReference type="KEGG" id="siz:SI82_07340"/>
<feature type="transmembrane region" description="Helical" evidence="6">
    <location>
        <begin position="102"/>
        <end position="122"/>
    </location>
</feature>
<dbReference type="Proteomes" id="UP000025245">
    <property type="component" value="Chromosome"/>
</dbReference>
<comment type="subcellular location">
    <subcellularLocation>
        <location evidence="1">Cell membrane</location>
        <topology evidence="1">Multi-pass membrane protein</topology>
    </subcellularLocation>
</comment>
<feature type="transmembrane region" description="Helical" evidence="6">
    <location>
        <begin position="463"/>
        <end position="489"/>
    </location>
</feature>
<dbReference type="InterPro" id="IPR050833">
    <property type="entry name" value="Poly_Biosynth_Transport"/>
</dbReference>
<feature type="transmembrane region" description="Helical" evidence="6">
    <location>
        <begin position="501"/>
        <end position="521"/>
    </location>
</feature>
<feature type="transmembrane region" description="Helical" evidence="6">
    <location>
        <begin position="176"/>
        <end position="195"/>
    </location>
</feature>
<keyword evidence="3 6" id="KW-0812">Transmembrane</keyword>
<feature type="transmembrane region" description="Helical" evidence="6">
    <location>
        <begin position="20"/>
        <end position="41"/>
    </location>
</feature>
<dbReference type="GO" id="GO:0005886">
    <property type="term" value="C:plasma membrane"/>
    <property type="evidence" value="ECO:0007669"/>
    <property type="project" value="UniProtKB-SubCell"/>
</dbReference>
<keyword evidence="4 6" id="KW-1133">Transmembrane helix</keyword>
<feature type="transmembrane region" description="Helical" evidence="6">
    <location>
        <begin position="302"/>
        <end position="321"/>
    </location>
</feature>
<feature type="transmembrane region" description="Helical" evidence="6">
    <location>
        <begin position="333"/>
        <end position="357"/>
    </location>
</feature>
<dbReference type="EMBL" id="QLQD01000065">
    <property type="protein sequence ID" value="RLU55978.1"/>
    <property type="molecule type" value="Genomic_DNA"/>
</dbReference>
<dbReference type="CDD" id="cd13124">
    <property type="entry name" value="MATE_SpoVB_like"/>
    <property type="match status" value="1"/>
</dbReference>
<dbReference type="InterPro" id="IPR002797">
    <property type="entry name" value="Polysacc_synth"/>
</dbReference>
<reference evidence="8 10" key="2">
    <citation type="submission" date="2018-06" db="EMBL/GenBank/DDBJ databases">
        <title>Mutators as drivers of adaptation in pathogenic bacteria and a risk factor for host jumps and vaccine escape.</title>
        <authorList>
            <person name="Barnes A.C."/>
            <person name="Silayeva O."/>
        </authorList>
    </citation>
    <scope>NUCLEOTIDE SEQUENCE [LARGE SCALE GENOMIC DNA]</scope>
    <source>
        <strain evidence="8 10">QMA0445</strain>
    </source>
</reference>
<dbReference type="STRING" id="1346.BMF34_07265"/>
<evidence type="ECO:0000256" key="2">
    <source>
        <dbReference type="ARBA" id="ARBA00022475"/>
    </source>
</evidence>
<keyword evidence="2" id="KW-1003">Cell membrane</keyword>
<dbReference type="RefSeq" id="WP_003101552.1">
    <property type="nucleotide sequence ID" value="NZ_CP010783.1"/>
</dbReference>
<gene>
    <name evidence="8" type="ORF">DIY07_07420</name>
    <name evidence="7" type="ORF">DQ08_07235</name>
</gene>
<evidence type="ECO:0000313" key="8">
    <source>
        <dbReference type="EMBL" id="RLU55978.1"/>
    </source>
</evidence>
<dbReference type="GeneID" id="35766140"/>
<evidence type="ECO:0000313" key="7">
    <source>
        <dbReference type="EMBL" id="AHY16244.1"/>
    </source>
</evidence>
<organism evidence="8 10">
    <name type="scientific">Streptococcus iniae</name>
    <name type="common">Streptococcus shiloi</name>
    <dbReference type="NCBI Taxonomy" id="1346"/>
    <lineage>
        <taxon>Bacteria</taxon>
        <taxon>Bacillati</taxon>
        <taxon>Bacillota</taxon>
        <taxon>Bacilli</taxon>
        <taxon>Lactobacillales</taxon>
        <taxon>Streptococcaceae</taxon>
        <taxon>Streptococcus</taxon>
    </lineage>
</organism>
<evidence type="ECO:0000256" key="5">
    <source>
        <dbReference type="ARBA" id="ARBA00023136"/>
    </source>
</evidence>
<dbReference type="PANTHER" id="PTHR30250:SF21">
    <property type="entry name" value="LIPID II FLIPPASE MURJ"/>
    <property type="match status" value="1"/>
</dbReference>